<dbReference type="Gene3D" id="3.30.450.40">
    <property type="match status" value="1"/>
</dbReference>
<dbReference type="KEGG" id="stri:C7M71_021175"/>
<keyword evidence="1" id="KW-0805">Transcription regulation</keyword>
<dbReference type="InterPro" id="IPR050707">
    <property type="entry name" value="HTH_MetabolicPath_Reg"/>
</dbReference>
<dbReference type="InterPro" id="IPR036390">
    <property type="entry name" value="WH_DNA-bd_sf"/>
</dbReference>
<reference evidence="7" key="1">
    <citation type="submission" date="2018-07" db="EMBL/GenBank/DDBJ databases">
        <title>Streptacidiphilus bronchialis DSM 106435 chromosome.</title>
        <authorList>
            <person name="Batra D."/>
            <person name="Gulvik C.A."/>
        </authorList>
    </citation>
    <scope>NUCLEOTIDE SEQUENCE [LARGE SCALE GENOMIC DNA]</scope>
    <source>
        <strain evidence="7">DSM 106435</strain>
    </source>
</reference>
<dbReference type="EMBL" id="CP031264">
    <property type="protein sequence ID" value="AXI79549.1"/>
    <property type="molecule type" value="Genomic_DNA"/>
</dbReference>
<evidence type="ECO:0000259" key="4">
    <source>
        <dbReference type="PROSITE" id="PS51077"/>
    </source>
</evidence>
<name>A0A345T0P4_9ACTN</name>
<dbReference type="SUPFAM" id="SSF46785">
    <property type="entry name" value="Winged helix' DNA-binding domain"/>
    <property type="match status" value="1"/>
</dbReference>
<dbReference type="SMART" id="SM00346">
    <property type="entry name" value="HTH_ICLR"/>
    <property type="match status" value="1"/>
</dbReference>
<evidence type="ECO:0000256" key="3">
    <source>
        <dbReference type="ARBA" id="ARBA00023163"/>
    </source>
</evidence>
<dbReference type="PANTHER" id="PTHR30136">
    <property type="entry name" value="HELIX-TURN-HELIX TRANSCRIPTIONAL REGULATOR, ICLR FAMILY"/>
    <property type="match status" value="1"/>
</dbReference>
<dbReference type="PROSITE" id="PS51078">
    <property type="entry name" value="ICLR_ED"/>
    <property type="match status" value="1"/>
</dbReference>
<organism evidence="6 7">
    <name type="scientific">Peterkaempfera bronchialis</name>
    <dbReference type="NCBI Taxonomy" id="2126346"/>
    <lineage>
        <taxon>Bacteria</taxon>
        <taxon>Bacillati</taxon>
        <taxon>Actinomycetota</taxon>
        <taxon>Actinomycetes</taxon>
        <taxon>Kitasatosporales</taxon>
        <taxon>Streptomycetaceae</taxon>
        <taxon>Peterkaempfera</taxon>
    </lineage>
</organism>
<dbReference type="RefSeq" id="WP_111490186.1">
    <property type="nucleotide sequence ID" value="NZ_CP031264.1"/>
</dbReference>
<dbReference type="Gene3D" id="1.10.10.10">
    <property type="entry name" value="Winged helix-like DNA-binding domain superfamily/Winged helix DNA-binding domain"/>
    <property type="match status" value="1"/>
</dbReference>
<dbReference type="SUPFAM" id="SSF55781">
    <property type="entry name" value="GAF domain-like"/>
    <property type="match status" value="1"/>
</dbReference>
<dbReference type="GO" id="GO:0003677">
    <property type="term" value="F:DNA binding"/>
    <property type="evidence" value="ECO:0007669"/>
    <property type="project" value="UniProtKB-KW"/>
</dbReference>
<dbReference type="PANTHER" id="PTHR30136:SF24">
    <property type="entry name" value="HTH-TYPE TRANSCRIPTIONAL REPRESSOR ALLR"/>
    <property type="match status" value="1"/>
</dbReference>
<sequence>MSQSVDRALTVLASLADGPTSLDQAAKRLGVHKSTAMRLLHTLEEHGFAHRQDDHRYRLGGRLFSLAQSALEGFDVRRVASPYLVALNERYGHTVHLAVLEDGEVIHVDKVESRYPVPPHCWLGGASRIGRPAAPTAAASAKVLLADLPEEQRRERVAALDFPAHTSRSIRSPEEYLAELDAVREQGWARDLGEVDETVNAVAVPIRGVGDRAIAACSISAPAAPPAGPDGLPPVLADLLPELLCTAEAISLAYGGRPTLRWCESRCGARPGARASRT</sequence>
<dbReference type="PROSITE" id="PS51077">
    <property type="entry name" value="HTH_ICLR"/>
    <property type="match status" value="1"/>
</dbReference>
<dbReference type="InterPro" id="IPR036388">
    <property type="entry name" value="WH-like_DNA-bd_sf"/>
</dbReference>
<evidence type="ECO:0000259" key="5">
    <source>
        <dbReference type="PROSITE" id="PS51078"/>
    </source>
</evidence>
<feature type="domain" description="IclR-ED" evidence="5">
    <location>
        <begin position="62"/>
        <end position="256"/>
    </location>
</feature>
<evidence type="ECO:0000313" key="7">
    <source>
        <dbReference type="Proteomes" id="UP000249340"/>
    </source>
</evidence>
<dbReference type="GO" id="GO:0045892">
    <property type="term" value="P:negative regulation of DNA-templated transcription"/>
    <property type="evidence" value="ECO:0007669"/>
    <property type="project" value="TreeGrafter"/>
</dbReference>
<dbReference type="Pfam" id="PF01614">
    <property type="entry name" value="IclR_C"/>
    <property type="match status" value="1"/>
</dbReference>
<keyword evidence="2" id="KW-0238">DNA-binding</keyword>
<gene>
    <name evidence="6" type="ORF">C7M71_021175</name>
</gene>
<proteinExistence type="predicted"/>
<evidence type="ECO:0000313" key="6">
    <source>
        <dbReference type="EMBL" id="AXI79549.1"/>
    </source>
</evidence>
<protein>
    <submittedName>
        <fullName evidence="6">IclR family transcriptional regulator</fullName>
    </submittedName>
</protein>
<dbReference type="InterPro" id="IPR029016">
    <property type="entry name" value="GAF-like_dom_sf"/>
</dbReference>
<accession>A0A345T0P4</accession>
<dbReference type="Proteomes" id="UP000249340">
    <property type="component" value="Chromosome"/>
</dbReference>
<dbReference type="AlphaFoldDB" id="A0A345T0P4"/>
<keyword evidence="7" id="KW-1185">Reference proteome</keyword>
<dbReference type="InterPro" id="IPR005471">
    <property type="entry name" value="Tscrpt_reg_IclR_N"/>
</dbReference>
<dbReference type="GO" id="GO:0003700">
    <property type="term" value="F:DNA-binding transcription factor activity"/>
    <property type="evidence" value="ECO:0007669"/>
    <property type="project" value="TreeGrafter"/>
</dbReference>
<evidence type="ECO:0000256" key="1">
    <source>
        <dbReference type="ARBA" id="ARBA00023015"/>
    </source>
</evidence>
<keyword evidence="3" id="KW-0804">Transcription</keyword>
<dbReference type="InterPro" id="IPR014757">
    <property type="entry name" value="Tscrpt_reg_IclR_C"/>
</dbReference>
<dbReference type="Pfam" id="PF09339">
    <property type="entry name" value="HTH_IclR"/>
    <property type="match status" value="1"/>
</dbReference>
<feature type="domain" description="HTH iclR-type" evidence="4">
    <location>
        <begin position="2"/>
        <end position="61"/>
    </location>
</feature>
<dbReference type="OrthoDB" id="9807558at2"/>
<evidence type="ECO:0000256" key="2">
    <source>
        <dbReference type="ARBA" id="ARBA00023125"/>
    </source>
</evidence>